<dbReference type="EMBL" id="CM047946">
    <property type="protein sequence ID" value="KAI9897375.1"/>
    <property type="molecule type" value="Genomic_DNA"/>
</dbReference>
<sequence length="401" mass="42593">MNSLTKALASAALLATAPAAAAPLTQVTTAAKRAAPGGTGEVIGIMTDPAVNRDSCMSAKFGTRQFWICRDTAINVDGKPEFQIVSSTASWTDYAPDGSPLVSTLPDGSQGVLAYGGDVAAKVSYFARPQSDCPDDTAGGCGDGTRFPAWPDAPPMVVGGQDGGPVTAYNWVRRLRIKGDFSSDEPDPATALYKITYDPALEATDKNALPTIEIANESFWPQDAVPFGVYGHAVKDGVAYLWGQPSNKNLFLAKVPADSVEDITKYEYWVNGSWGSTPPAMDDANSVLENGSAGGQGTYYYSEQWQKYVWIGQGGLGVSPDFLVTTAPDPTGPWDEPVSFYQGVPGSANLAAYTLQAHPGLVPAGNDGGEMYISYTKADRDEAVDYSDIYETPMIKITWTQ</sequence>
<reference evidence="1" key="1">
    <citation type="submission" date="2022-10" db="EMBL/GenBank/DDBJ databases">
        <title>Complete Genome of Trichothecium roseum strain YXFP-22015, a Plant Pathogen Isolated from Citrus.</title>
        <authorList>
            <person name="Wang Y."/>
            <person name="Zhu L."/>
        </authorList>
    </citation>
    <scope>NUCLEOTIDE SEQUENCE</scope>
    <source>
        <strain evidence="1">YXFP-22015</strain>
    </source>
</reference>
<proteinExistence type="predicted"/>
<gene>
    <name evidence="1" type="ORF">N3K66_007231</name>
</gene>
<evidence type="ECO:0000313" key="1">
    <source>
        <dbReference type="EMBL" id="KAI9897375.1"/>
    </source>
</evidence>
<dbReference type="Proteomes" id="UP001163324">
    <property type="component" value="Chromosome 7"/>
</dbReference>
<organism evidence="1 2">
    <name type="scientific">Trichothecium roseum</name>
    <dbReference type="NCBI Taxonomy" id="47278"/>
    <lineage>
        <taxon>Eukaryota</taxon>
        <taxon>Fungi</taxon>
        <taxon>Dikarya</taxon>
        <taxon>Ascomycota</taxon>
        <taxon>Pezizomycotina</taxon>
        <taxon>Sordariomycetes</taxon>
        <taxon>Hypocreomycetidae</taxon>
        <taxon>Hypocreales</taxon>
        <taxon>Hypocreales incertae sedis</taxon>
        <taxon>Trichothecium</taxon>
    </lineage>
</organism>
<protein>
    <submittedName>
        <fullName evidence="1">Uncharacterized protein</fullName>
    </submittedName>
</protein>
<evidence type="ECO:0000313" key="2">
    <source>
        <dbReference type="Proteomes" id="UP001163324"/>
    </source>
</evidence>
<comment type="caution">
    <text evidence="1">The sequence shown here is derived from an EMBL/GenBank/DDBJ whole genome shotgun (WGS) entry which is preliminary data.</text>
</comment>
<keyword evidence="2" id="KW-1185">Reference proteome</keyword>
<name>A0ACC0UUH1_9HYPO</name>
<accession>A0ACC0UUH1</accession>